<organism evidence="1 2">
    <name type="scientific">Clostridium omnivorum</name>
    <dbReference type="NCBI Taxonomy" id="1604902"/>
    <lineage>
        <taxon>Bacteria</taxon>
        <taxon>Bacillati</taxon>
        <taxon>Bacillota</taxon>
        <taxon>Clostridia</taxon>
        <taxon>Eubacteriales</taxon>
        <taxon>Clostridiaceae</taxon>
        <taxon>Clostridium</taxon>
    </lineage>
</organism>
<dbReference type="EMBL" id="BRXR01000001">
    <property type="protein sequence ID" value="GLC30264.1"/>
    <property type="molecule type" value="Genomic_DNA"/>
</dbReference>
<protein>
    <submittedName>
        <fullName evidence="1">Uncharacterized protein</fullName>
    </submittedName>
</protein>
<evidence type="ECO:0000313" key="2">
    <source>
        <dbReference type="Proteomes" id="UP001208567"/>
    </source>
</evidence>
<dbReference type="Proteomes" id="UP001208567">
    <property type="component" value="Unassembled WGS sequence"/>
</dbReference>
<proteinExistence type="predicted"/>
<sequence>MEIFWNESKRNKKIQMPLETSTCVEVEMIKFQSFHGIVTKIDDFWAGVYS</sequence>
<reference evidence="1 2" key="1">
    <citation type="journal article" date="2024" name="Int. J. Syst. Evol. Microbiol.">
        <title>Clostridium omnivorum sp. nov., isolated from anoxic soil under the treatment of reductive soil disinfestation.</title>
        <authorList>
            <person name="Ueki A."/>
            <person name="Tonouchi A."/>
            <person name="Kaku N."/>
            <person name="Honma S."/>
            <person name="Ueki K."/>
        </authorList>
    </citation>
    <scope>NUCLEOTIDE SEQUENCE [LARGE SCALE GENOMIC DNA]</scope>
    <source>
        <strain evidence="1 2">E14</strain>
    </source>
</reference>
<gene>
    <name evidence="1" type="ORF">bsdE14_16740</name>
</gene>
<accession>A0ABQ5N571</accession>
<name>A0ABQ5N571_9CLOT</name>
<comment type="caution">
    <text evidence="1">The sequence shown here is derived from an EMBL/GenBank/DDBJ whole genome shotgun (WGS) entry which is preliminary data.</text>
</comment>
<evidence type="ECO:0000313" key="1">
    <source>
        <dbReference type="EMBL" id="GLC30264.1"/>
    </source>
</evidence>
<keyword evidence="2" id="KW-1185">Reference proteome</keyword>